<evidence type="ECO:0000313" key="30">
    <source>
        <dbReference type="EMBL" id="KAL2091224.1"/>
    </source>
</evidence>
<dbReference type="InterPro" id="IPR002403">
    <property type="entry name" value="Cyt_P450_E_grp-IV"/>
</dbReference>
<dbReference type="PANTHER" id="PTHR24306">
    <property type="match status" value="1"/>
</dbReference>
<dbReference type="GO" id="GO:0008116">
    <property type="term" value="F:prostaglandin-I synthase activity"/>
    <property type="evidence" value="ECO:0007669"/>
    <property type="project" value="UniProtKB-EC"/>
</dbReference>
<evidence type="ECO:0000256" key="27">
    <source>
        <dbReference type="PIRNR" id="PIRNR000047"/>
    </source>
</evidence>
<keyword evidence="16" id="KW-0276">Fatty acid metabolism</keyword>
<keyword evidence="15 27" id="KW-0256">Endoplasmic reticulum</keyword>
<evidence type="ECO:0000256" key="20">
    <source>
        <dbReference type="ARBA" id="ARBA00023136"/>
    </source>
</evidence>
<dbReference type="Pfam" id="PF00067">
    <property type="entry name" value="p450"/>
    <property type="match status" value="1"/>
</dbReference>
<comment type="cofactor">
    <cofactor evidence="3 27 28">
        <name>heme</name>
        <dbReference type="ChEBI" id="CHEBI:30413"/>
    </cofactor>
</comment>
<evidence type="ECO:0000256" key="10">
    <source>
        <dbReference type="ARBA" id="ARBA00022516"/>
    </source>
</evidence>
<keyword evidence="19" id="KW-0443">Lipid metabolism</keyword>
<evidence type="ECO:0000256" key="11">
    <source>
        <dbReference type="ARBA" id="ARBA00022585"/>
    </source>
</evidence>
<keyword evidence="21" id="KW-0275">Fatty acid biosynthesis</keyword>
<evidence type="ECO:0000256" key="25">
    <source>
        <dbReference type="ARBA" id="ARBA00033404"/>
    </source>
</evidence>
<evidence type="ECO:0000256" key="24">
    <source>
        <dbReference type="ARBA" id="ARBA00031205"/>
    </source>
</evidence>
<dbReference type="PIRSF" id="PIRSF000047">
    <property type="entry name" value="Cytochrome_CYPVIIA1"/>
    <property type="match status" value="1"/>
</dbReference>
<comment type="function">
    <text evidence="26">Catalyzes the biosynthesis and metabolism of eicosanoids. Catalyzes the isomerization of prostaglandin H2 to prostacyclin (= prostaglandin I2), a potent mediator of vasodilation and inhibitor of platelet aggregation. Additionally, displays dehydratase activity, toward hydroperoxyeicosatetraenoates (HPETEs), especially toward (15S)-hydroperoxy-(5Z,8Z,11Z,13E)-eicosatetraenoate (15(S)-HPETE).</text>
</comment>
<evidence type="ECO:0000256" key="26">
    <source>
        <dbReference type="ARBA" id="ARBA00045141"/>
    </source>
</evidence>
<keyword evidence="10" id="KW-0444">Lipid biosynthesis</keyword>
<keyword evidence="11" id="KW-0643">Prostaglandin biosynthesis</keyword>
<evidence type="ECO:0000256" key="2">
    <source>
        <dbReference type="ARBA" id="ARBA00001719"/>
    </source>
</evidence>
<name>A0ABD1JWG3_9TELE</name>
<keyword evidence="23" id="KW-0456">Lyase</keyword>
<keyword evidence="22" id="KW-0413">Isomerase</keyword>
<evidence type="ECO:0000256" key="23">
    <source>
        <dbReference type="ARBA" id="ARBA00023239"/>
    </source>
</evidence>
<evidence type="ECO:0000256" key="21">
    <source>
        <dbReference type="ARBA" id="ARBA00023160"/>
    </source>
</evidence>
<reference evidence="30 31" key="1">
    <citation type="submission" date="2024-09" db="EMBL/GenBank/DDBJ databases">
        <title>A chromosome-level genome assembly of Gray's grenadier anchovy, Coilia grayii.</title>
        <authorList>
            <person name="Fu Z."/>
        </authorList>
    </citation>
    <scope>NUCLEOTIDE SEQUENCE [LARGE SCALE GENOMIC DNA]</scope>
    <source>
        <strain evidence="30">G4</strain>
        <tissue evidence="30">Muscle</tissue>
    </source>
</reference>
<keyword evidence="20 27" id="KW-0472">Membrane</keyword>
<evidence type="ECO:0000256" key="13">
    <source>
        <dbReference type="ARBA" id="ARBA00022692"/>
    </source>
</evidence>
<evidence type="ECO:0000256" key="15">
    <source>
        <dbReference type="ARBA" id="ARBA00022824"/>
    </source>
</evidence>
<dbReference type="EC" id="5.3.99.4" evidence="6"/>
<comment type="caution">
    <text evidence="30">The sequence shown here is derived from an EMBL/GenBank/DDBJ whole genome shotgun (WGS) entry which is preliminary data.</text>
</comment>
<dbReference type="GO" id="GO:0001516">
    <property type="term" value="P:prostaglandin biosynthetic process"/>
    <property type="evidence" value="ECO:0007669"/>
    <property type="project" value="UniProtKB-KW"/>
</dbReference>
<evidence type="ECO:0000256" key="8">
    <source>
        <dbReference type="ARBA" id="ARBA00017409"/>
    </source>
</evidence>
<dbReference type="GO" id="GO:0005789">
    <property type="term" value="C:endoplasmic reticulum membrane"/>
    <property type="evidence" value="ECO:0007669"/>
    <property type="project" value="UniProtKB-SubCell"/>
</dbReference>
<evidence type="ECO:0000256" key="3">
    <source>
        <dbReference type="ARBA" id="ARBA00001971"/>
    </source>
</evidence>
<dbReference type="Proteomes" id="UP001591681">
    <property type="component" value="Unassembled WGS sequence"/>
</dbReference>
<comment type="catalytic activity">
    <reaction evidence="2">
        <text>a hydroperoxyeicosatetraenoate = an oxoeicosatetraenoate + H2O</text>
        <dbReference type="Rhea" id="RHEA:55556"/>
        <dbReference type="ChEBI" id="CHEBI:15377"/>
        <dbReference type="ChEBI" id="CHEBI:59720"/>
        <dbReference type="ChEBI" id="CHEBI:131859"/>
        <dbReference type="EC" id="4.2.1.152"/>
    </reaction>
    <physiologicalReaction direction="left-to-right" evidence="2">
        <dbReference type="Rhea" id="RHEA:55557"/>
    </physiologicalReaction>
</comment>
<feature type="binding site" description="axial binding residue" evidence="28">
    <location>
        <position position="425"/>
    </location>
    <ligand>
        <name>heme</name>
        <dbReference type="ChEBI" id="CHEBI:30413"/>
    </ligand>
    <ligandPart>
        <name>Fe</name>
        <dbReference type="ChEBI" id="CHEBI:18248"/>
    </ligandPart>
</feature>
<dbReference type="SUPFAM" id="SSF48264">
    <property type="entry name" value="Cytochrome P450"/>
    <property type="match status" value="1"/>
</dbReference>
<comment type="catalytic activity">
    <reaction evidence="1">
        <text>prostaglandin H2 = prostaglandin I2</text>
        <dbReference type="Rhea" id="RHEA:23580"/>
        <dbReference type="ChEBI" id="CHEBI:57403"/>
        <dbReference type="ChEBI" id="CHEBI:57405"/>
        <dbReference type="EC" id="5.3.99.4"/>
    </reaction>
    <physiologicalReaction direction="left-to-right" evidence="1">
        <dbReference type="Rhea" id="RHEA:23581"/>
    </physiologicalReaction>
</comment>
<evidence type="ECO:0000256" key="9">
    <source>
        <dbReference type="ARBA" id="ARBA00022501"/>
    </source>
</evidence>
<evidence type="ECO:0000256" key="19">
    <source>
        <dbReference type="ARBA" id="ARBA00023098"/>
    </source>
</evidence>
<keyword evidence="18 27" id="KW-0408">Iron</keyword>
<keyword evidence="31" id="KW-1185">Reference proteome</keyword>
<gene>
    <name evidence="30" type="ORF">ACEWY4_013487</name>
</gene>
<evidence type="ECO:0000256" key="4">
    <source>
        <dbReference type="ARBA" id="ARBA00004389"/>
    </source>
</evidence>
<evidence type="ECO:0000256" key="6">
    <source>
        <dbReference type="ARBA" id="ARBA00012204"/>
    </source>
</evidence>
<proteinExistence type="inferred from homology"/>
<sequence length="495" mass="56773">MIWTVLLLFKGLLAVILIYKRRCRRENEPPLDKGYIPWLGHALEFGRDAAKFLSRMKKKHGDIFTVRAAGRYVTVLLDPNMYDAVLSDTEALDFKSVSKVLMQRMFSLTMPNHDPASERAWMKQHFHGPSLVQLCESMQNNLQLVFSTTDVAQNPQQWSTGGLFSFCYSLLFRAGYLTLFGVCENDVTQLDTVYEEFRKFDGLLAKLARQTEKREERRMARGAQERLWQLLSGCGAGQSTRALGSSWQRSYLEHLQSEEVEEESQRRAMLLQLWVTQGNAGPAAFWLLGFLLTHPEAMCAVRAEIRSLQLQRHPLANLQKHTPVLDSVLSETLRLRAAALITREVVQDKVLQTGAGQEYLLRRGDRLCLFPFLSPQMDPQIHREPEKFKYDRFLNADGTEKKDFFKGGVRMKYCNMPWGAGSNMCVGRHFAVSGIKQFVYMMLTNLDLELCDQQSTMPPVNPSRYGFGMLQPIGDLEIRYRLKPASSSLEHCHRR</sequence>
<feature type="binding site" evidence="29">
    <location>
        <position position="279"/>
    </location>
    <ligand>
        <name>substrate</name>
    </ligand>
</feature>
<evidence type="ECO:0000256" key="22">
    <source>
        <dbReference type="ARBA" id="ARBA00023235"/>
    </source>
</evidence>
<protein>
    <recommendedName>
        <fullName evidence="8">Prostacyclin synthase</fullName>
        <ecNumber evidence="7">4.2.1.152</ecNumber>
        <ecNumber evidence="6">5.3.99.4</ecNumber>
    </recommendedName>
    <alternativeName>
        <fullName evidence="25">Hydroperoxy icosatetraenoate dehydratase</fullName>
    </alternativeName>
    <alternativeName>
        <fullName evidence="24">Prostaglandin I2 synthase</fullName>
    </alternativeName>
</protein>
<evidence type="ECO:0000256" key="14">
    <source>
        <dbReference type="ARBA" id="ARBA00022723"/>
    </source>
</evidence>
<evidence type="ECO:0000256" key="7">
    <source>
        <dbReference type="ARBA" id="ARBA00013084"/>
    </source>
</evidence>
<evidence type="ECO:0000256" key="28">
    <source>
        <dbReference type="PIRSR" id="PIRSR000047-1"/>
    </source>
</evidence>
<comment type="similarity">
    <text evidence="5 27">Belongs to the cytochrome P450 family.</text>
</comment>
<accession>A0ABD1JWG3</accession>
<dbReference type="GO" id="GO:0046872">
    <property type="term" value="F:metal ion binding"/>
    <property type="evidence" value="ECO:0007669"/>
    <property type="project" value="UniProtKB-KW"/>
</dbReference>
<feature type="binding site" evidence="29">
    <location>
        <position position="104"/>
    </location>
    <ligand>
        <name>substrate</name>
    </ligand>
</feature>
<evidence type="ECO:0000256" key="16">
    <source>
        <dbReference type="ARBA" id="ARBA00022832"/>
    </source>
</evidence>
<evidence type="ECO:0000256" key="29">
    <source>
        <dbReference type="PIRSR" id="PIRSR000047-2"/>
    </source>
</evidence>
<evidence type="ECO:0000256" key="5">
    <source>
        <dbReference type="ARBA" id="ARBA00010617"/>
    </source>
</evidence>
<dbReference type="InterPro" id="IPR001128">
    <property type="entry name" value="Cyt_P450"/>
</dbReference>
<comment type="subcellular location">
    <subcellularLocation>
        <location evidence="4">Endoplasmic reticulum membrane</location>
        <topology evidence="4">Single-pass membrane protein</topology>
    </subcellularLocation>
</comment>
<keyword evidence="13" id="KW-0812">Transmembrane</keyword>
<keyword evidence="12 27" id="KW-0349">Heme</keyword>
<keyword evidence="9" id="KW-0644">Prostaglandin metabolism</keyword>
<dbReference type="AlphaFoldDB" id="A0ABD1JWG3"/>
<dbReference type="InterPro" id="IPR036396">
    <property type="entry name" value="Cyt_P450_sf"/>
</dbReference>
<keyword evidence="14 27" id="KW-0479">Metal-binding</keyword>
<evidence type="ECO:0000256" key="1">
    <source>
        <dbReference type="ARBA" id="ARBA00000463"/>
    </source>
</evidence>
<dbReference type="InterPro" id="IPR024204">
    <property type="entry name" value="Cyt_P450_CYP7A1-type"/>
</dbReference>
<evidence type="ECO:0000313" key="31">
    <source>
        <dbReference type="Proteomes" id="UP001591681"/>
    </source>
</evidence>
<dbReference type="PANTHER" id="PTHR24306:SF4">
    <property type="entry name" value="PROSTACYCLIN SYNTHASE"/>
    <property type="match status" value="1"/>
</dbReference>
<keyword evidence="17" id="KW-1133">Transmembrane helix</keyword>
<dbReference type="PRINTS" id="PR00465">
    <property type="entry name" value="EP450IV"/>
</dbReference>
<dbReference type="GO" id="GO:0106256">
    <property type="term" value="F:hydroperoxy icosatetraenoate dehydratase activity"/>
    <property type="evidence" value="ECO:0007669"/>
    <property type="project" value="UniProtKB-EC"/>
</dbReference>
<dbReference type="Gene3D" id="1.10.630.10">
    <property type="entry name" value="Cytochrome P450"/>
    <property type="match status" value="1"/>
</dbReference>
<feature type="binding site" evidence="29">
    <location>
        <position position="366"/>
    </location>
    <ligand>
        <name>substrate</name>
    </ligand>
</feature>
<dbReference type="EC" id="4.2.1.152" evidence="7"/>
<evidence type="ECO:0000256" key="17">
    <source>
        <dbReference type="ARBA" id="ARBA00022989"/>
    </source>
</evidence>
<evidence type="ECO:0000256" key="12">
    <source>
        <dbReference type="ARBA" id="ARBA00022617"/>
    </source>
</evidence>
<organism evidence="30 31">
    <name type="scientific">Coilia grayii</name>
    <name type="common">Gray's grenadier anchovy</name>
    <dbReference type="NCBI Taxonomy" id="363190"/>
    <lineage>
        <taxon>Eukaryota</taxon>
        <taxon>Metazoa</taxon>
        <taxon>Chordata</taxon>
        <taxon>Craniata</taxon>
        <taxon>Vertebrata</taxon>
        <taxon>Euteleostomi</taxon>
        <taxon>Actinopterygii</taxon>
        <taxon>Neopterygii</taxon>
        <taxon>Teleostei</taxon>
        <taxon>Clupei</taxon>
        <taxon>Clupeiformes</taxon>
        <taxon>Clupeoidei</taxon>
        <taxon>Engraulidae</taxon>
        <taxon>Coilinae</taxon>
        <taxon>Coilia</taxon>
    </lineage>
</organism>
<dbReference type="EMBL" id="JBHFQA010000011">
    <property type="protein sequence ID" value="KAL2091224.1"/>
    <property type="molecule type" value="Genomic_DNA"/>
</dbReference>
<evidence type="ECO:0000256" key="18">
    <source>
        <dbReference type="ARBA" id="ARBA00023004"/>
    </source>
</evidence>